<sequence length="1135" mass="125484">MSGNDRVPPLIHNSPKYWSNNFDNRWKGANNQPRGRHSFPHRNSNDWVRNSTGGSYKGHSRENYDRDSRRNDGNESPKLKNKISSSEGTNHSVQENGVDNDLQSKENDSFVRNDKSTNENSKPNNKETENSEVKSDLKENQQEPDESKTSAEEICVINNGKSDGNILKNNVEENCVTEKSADTKSNSDGALSSTKECDASMTEVKIVTGELHKEKEDKDGKNKYSSSGTEKDMKVAENMFDAAKLVGSEVFDKTSHDDDISEKDKYENSMEVDGNNENLYSIRDENSSNSTMSTLPGNSKDICAKDNRNTDTNIGGNLKNEIKVKDDSMKQKENGTNENSDKKLNDNDNIDSDSNHSIEIPELDSKESKDSESNIPQPSLDNNENNFSQRSPLQTADDSHKPEKTEKSMELDKKVDDIQTVGRDAFSSPDITDEQENLNVEEVDLADDESESATACSKEDDKDTVDESNESGRAVVHKRRRRKRLSGIIYHEVPPSDVLTENGVRQKRRSARNAEEMIRKEIMKNDEEDEDSDEKAGRMVSVQYKIKPNSTSLQPQSPSSLKRSFEDADSAIESLTLKKIRSSSEVVVTPIVKSPDKEKKELTPKSKESIAETRELVRKISQEDIRGKLQKMTSEDMEALLIQKIVECITIRGEMGKLREQARASKRNQEATRLKCQQLQKQVEGFEMVLRRFTFDKNSNSDKYLPPIKINRSVGLQVNFLSQESGIQNLKQIAASKGAHGSNTSNVSITSPNVTTSVVSKPNPSIVQDNRLQNQSPRKMLKTRSPRRPEVGTIVHTGPVVSTATPTALVMGKPVNAEPKRTITLQNGANIVQLMPPGQQQTVVVNSTVGGPSTGSANNRQTNLTIQRTTSATPTVTKASDLIDLTDEEDKTKTSVVTPITTINSRLPRVIHTVPSSVAITNATNLRLVQTGSPMSQTAIVSNNAPRLAYVMQGSVNGGTRQLVLTSTNPIRPVTSVPTRNISTISYKPGVPTLTNGTVRVLTTQAPTAMQAPRHPAPLPETPSPESNPLWKLPPPAPSLKISKVATGIVLSWNMTLTDKFAEIVSYQLYAYQEVAGTNPNAALWKKVGDVRALPLPMACTLTQFTEGNNYYFAVRAVDVHSRFGQYSKPGNISL</sequence>
<name>A0A7M7QR03_NASVI</name>
<evidence type="ECO:0000256" key="1">
    <source>
        <dbReference type="SAM" id="MobiDB-lite"/>
    </source>
</evidence>
<dbReference type="EnsemblMetazoa" id="XM_032596679">
    <property type="protein sequence ID" value="XP_032452570"/>
    <property type="gene ID" value="LOC100678585"/>
</dbReference>
<reference evidence="3" key="1">
    <citation type="submission" date="2021-01" db="UniProtKB">
        <authorList>
            <consortium name="EnsemblMetazoa"/>
        </authorList>
    </citation>
    <scope>IDENTIFICATION</scope>
</reference>
<dbReference type="InterPro" id="IPR026085">
    <property type="entry name" value="ATF7-int"/>
</dbReference>
<dbReference type="InterPro" id="IPR013783">
    <property type="entry name" value="Ig-like_fold"/>
</dbReference>
<dbReference type="GO" id="GO:0005634">
    <property type="term" value="C:nucleus"/>
    <property type="evidence" value="ECO:0007669"/>
    <property type="project" value="TreeGrafter"/>
</dbReference>
<feature type="compositionally biased region" description="Basic and acidic residues" evidence="1">
    <location>
        <begin position="210"/>
        <end position="222"/>
    </location>
</feature>
<dbReference type="Gene3D" id="2.60.40.10">
    <property type="entry name" value="Immunoglobulins"/>
    <property type="match status" value="1"/>
</dbReference>
<feature type="compositionally biased region" description="Polar residues" evidence="1">
    <location>
        <begin position="82"/>
        <end position="97"/>
    </location>
</feature>
<feature type="region of interest" description="Disordered" evidence="1">
    <location>
        <begin position="254"/>
        <end position="481"/>
    </location>
</feature>
<feature type="compositionally biased region" description="Polar residues" evidence="1">
    <location>
        <begin position="183"/>
        <end position="194"/>
    </location>
</feature>
<feature type="compositionally biased region" description="Acidic residues" evidence="1">
    <location>
        <begin position="431"/>
        <end position="451"/>
    </location>
</feature>
<dbReference type="CTD" id="36133"/>
<dbReference type="GO" id="GO:0003712">
    <property type="term" value="F:transcription coregulator activity"/>
    <property type="evidence" value="ECO:0007669"/>
    <property type="project" value="TreeGrafter"/>
</dbReference>
<dbReference type="RefSeq" id="XP_032452570.1">
    <property type="nucleotide sequence ID" value="XM_032596679.1"/>
</dbReference>
<dbReference type="GO" id="GO:0005667">
    <property type="term" value="C:transcription regulator complex"/>
    <property type="evidence" value="ECO:0007669"/>
    <property type="project" value="TreeGrafter"/>
</dbReference>
<evidence type="ECO:0000313" key="3">
    <source>
        <dbReference type="EnsemblMetazoa" id="XP_032452570"/>
    </source>
</evidence>
<feature type="region of interest" description="Disordered" evidence="1">
    <location>
        <begin position="1009"/>
        <end position="1030"/>
    </location>
</feature>
<feature type="compositionally biased region" description="Polar residues" evidence="1">
    <location>
        <begin position="741"/>
        <end position="769"/>
    </location>
</feature>
<dbReference type="GO" id="GO:0006355">
    <property type="term" value="P:regulation of DNA-templated transcription"/>
    <property type="evidence" value="ECO:0007669"/>
    <property type="project" value="TreeGrafter"/>
</dbReference>
<dbReference type="Pfam" id="PF16794">
    <property type="entry name" value="fn3_4"/>
    <property type="match status" value="1"/>
</dbReference>
<evidence type="ECO:0000259" key="2">
    <source>
        <dbReference type="PROSITE" id="PS50853"/>
    </source>
</evidence>
<protein>
    <recommendedName>
        <fullName evidence="2">Fibronectin type-III domain-containing protein</fullName>
    </recommendedName>
</protein>
<feature type="compositionally biased region" description="Polar residues" evidence="1">
    <location>
        <begin position="374"/>
        <end position="396"/>
    </location>
</feature>
<feature type="compositionally biased region" description="Basic and acidic residues" evidence="1">
    <location>
        <begin position="320"/>
        <end position="346"/>
    </location>
</feature>
<dbReference type="SMART" id="SM00060">
    <property type="entry name" value="FN3"/>
    <property type="match status" value="1"/>
</dbReference>
<feature type="compositionally biased region" description="Basic and acidic residues" evidence="1">
    <location>
        <begin position="363"/>
        <end position="372"/>
    </location>
</feature>
<dbReference type="SUPFAM" id="SSF49265">
    <property type="entry name" value="Fibronectin type III"/>
    <property type="match status" value="1"/>
</dbReference>
<dbReference type="PANTHER" id="PTHR23210">
    <property type="entry name" value="ACTIVATING TRANSCRIPTION FACTOR 7 INTERACTING PROTEIN"/>
    <property type="match status" value="1"/>
</dbReference>
<evidence type="ECO:0000313" key="4">
    <source>
        <dbReference type="Proteomes" id="UP000002358"/>
    </source>
</evidence>
<feature type="compositionally biased region" description="Basic and acidic residues" evidence="1">
    <location>
        <begin position="102"/>
        <end position="117"/>
    </location>
</feature>
<accession>A0A7M7QR03</accession>
<dbReference type="AlphaFoldDB" id="A0A7M7QR03"/>
<feature type="compositionally biased region" description="Basic and acidic residues" evidence="1">
    <location>
        <begin position="59"/>
        <end position="78"/>
    </location>
</feature>
<dbReference type="PANTHER" id="PTHR23210:SF26">
    <property type="entry name" value="ACTIVATING TRANSCRIPTION FACTOR 7-INTERACTING PROTEIN 1"/>
    <property type="match status" value="1"/>
</dbReference>
<feature type="compositionally biased region" description="Basic and acidic residues" evidence="1">
    <location>
        <begin position="124"/>
        <end position="151"/>
    </location>
</feature>
<feature type="compositionally biased region" description="Basic and acidic residues" evidence="1">
    <location>
        <begin position="254"/>
        <end position="268"/>
    </location>
</feature>
<feature type="region of interest" description="Disordered" evidence="1">
    <location>
        <begin position="738"/>
        <end position="769"/>
    </location>
</feature>
<dbReference type="GeneID" id="100678585"/>
<feature type="compositionally biased region" description="Polar residues" evidence="1">
    <location>
        <begin position="41"/>
        <end position="54"/>
    </location>
</feature>
<proteinExistence type="predicted"/>
<dbReference type="PROSITE" id="PS50853">
    <property type="entry name" value="FN3"/>
    <property type="match status" value="1"/>
</dbReference>
<feature type="compositionally biased region" description="Polar residues" evidence="1">
    <location>
        <begin position="16"/>
        <end position="33"/>
    </location>
</feature>
<feature type="compositionally biased region" description="Polar residues" evidence="1">
    <location>
        <begin position="287"/>
        <end position="297"/>
    </location>
</feature>
<feature type="region of interest" description="Disordered" evidence="1">
    <location>
        <begin position="1"/>
        <end position="152"/>
    </location>
</feature>
<organism evidence="3 4">
    <name type="scientific">Nasonia vitripennis</name>
    <name type="common">Parasitic wasp</name>
    <dbReference type="NCBI Taxonomy" id="7425"/>
    <lineage>
        <taxon>Eukaryota</taxon>
        <taxon>Metazoa</taxon>
        <taxon>Ecdysozoa</taxon>
        <taxon>Arthropoda</taxon>
        <taxon>Hexapoda</taxon>
        <taxon>Insecta</taxon>
        <taxon>Pterygota</taxon>
        <taxon>Neoptera</taxon>
        <taxon>Endopterygota</taxon>
        <taxon>Hymenoptera</taxon>
        <taxon>Apocrita</taxon>
        <taxon>Proctotrupomorpha</taxon>
        <taxon>Chalcidoidea</taxon>
        <taxon>Pteromalidae</taxon>
        <taxon>Pteromalinae</taxon>
        <taxon>Nasonia</taxon>
    </lineage>
</organism>
<dbReference type="InterPro" id="IPR036116">
    <property type="entry name" value="FN3_sf"/>
</dbReference>
<keyword evidence="4" id="KW-1185">Reference proteome</keyword>
<dbReference type="InterPro" id="IPR003961">
    <property type="entry name" value="FN3_dom"/>
</dbReference>
<feature type="region of interest" description="Disordered" evidence="1">
    <location>
        <begin position="177"/>
        <end position="230"/>
    </location>
</feature>
<feature type="compositionally biased region" description="Basic and acidic residues" evidence="1">
    <location>
        <begin position="397"/>
        <end position="417"/>
    </location>
</feature>
<dbReference type="Proteomes" id="UP000002358">
    <property type="component" value="Chromosome 2"/>
</dbReference>
<feature type="domain" description="Fibronectin type-III" evidence="2">
    <location>
        <begin position="1034"/>
        <end position="1135"/>
    </location>
</feature>
<dbReference type="InterPro" id="IPR056565">
    <property type="entry name" value="Fn3_ATF7IP"/>
</dbReference>